<keyword evidence="3" id="KW-1185">Reference proteome</keyword>
<sequence length="141" mass="15921">MILPSSLFLAIVAIFTAAIHAFTSSKIDSTRRQPSPSLIGRCAFLDGLYYEPSFDASARKTDETWELGLLRDESFDHSQEYISKCLVKLVGLSEYDVYQTVRKACQNGVSLVEEFPLEIAEFYQDELTKLGIRCEIVPVEE</sequence>
<dbReference type="AlphaFoldDB" id="A0ABD3QF55"/>
<organism evidence="2 3">
    <name type="scientific">Cyclotella cryptica</name>
    <dbReference type="NCBI Taxonomy" id="29204"/>
    <lineage>
        <taxon>Eukaryota</taxon>
        <taxon>Sar</taxon>
        <taxon>Stramenopiles</taxon>
        <taxon>Ochrophyta</taxon>
        <taxon>Bacillariophyta</taxon>
        <taxon>Coscinodiscophyceae</taxon>
        <taxon>Thalassiosirophycidae</taxon>
        <taxon>Stephanodiscales</taxon>
        <taxon>Stephanodiscaceae</taxon>
        <taxon>Cyclotella</taxon>
    </lineage>
</organism>
<evidence type="ECO:0008006" key="4">
    <source>
        <dbReference type="Google" id="ProtNLM"/>
    </source>
</evidence>
<comment type="caution">
    <text evidence="2">The sequence shown here is derived from an EMBL/GenBank/DDBJ whole genome shotgun (WGS) entry which is preliminary data.</text>
</comment>
<name>A0ABD3QF55_9STRA</name>
<keyword evidence="1" id="KW-0732">Signal</keyword>
<dbReference type="InterPro" id="IPR014719">
    <property type="entry name" value="Ribosomal_bL12_C/ClpS-like"/>
</dbReference>
<proteinExistence type="predicted"/>
<evidence type="ECO:0000256" key="1">
    <source>
        <dbReference type="SAM" id="SignalP"/>
    </source>
</evidence>
<gene>
    <name evidence="2" type="ORF">HJC23_011842</name>
</gene>
<dbReference type="Gene3D" id="3.30.1390.10">
    <property type="match status" value="1"/>
</dbReference>
<evidence type="ECO:0000313" key="3">
    <source>
        <dbReference type="Proteomes" id="UP001516023"/>
    </source>
</evidence>
<reference evidence="2 3" key="1">
    <citation type="journal article" date="2020" name="G3 (Bethesda)">
        <title>Improved Reference Genome for Cyclotella cryptica CCMP332, a Model for Cell Wall Morphogenesis, Salinity Adaptation, and Lipid Production in Diatoms (Bacillariophyta).</title>
        <authorList>
            <person name="Roberts W.R."/>
            <person name="Downey K.M."/>
            <person name="Ruck E.C."/>
            <person name="Traller J.C."/>
            <person name="Alverson A.J."/>
        </authorList>
    </citation>
    <scope>NUCLEOTIDE SEQUENCE [LARGE SCALE GENOMIC DNA]</scope>
    <source>
        <strain evidence="2 3">CCMP332</strain>
    </source>
</reference>
<dbReference type="Proteomes" id="UP001516023">
    <property type="component" value="Unassembled WGS sequence"/>
</dbReference>
<dbReference type="SUPFAM" id="SSF54736">
    <property type="entry name" value="ClpS-like"/>
    <property type="match status" value="1"/>
</dbReference>
<dbReference type="EMBL" id="JABMIG020000045">
    <property type="protein sequence ID" value="KAL3798538.1"/>
    <property type="molecule type" value="Genomic_DNA"/>
</dbReference>
<evidence type="ECO:0000313" key="2">
    <source>
        <dbReference type="EMBL" id="KAL3798538.1"/>
    </source>
</evidence>
<feature type="chain" id="PRO_5044827815" description="Adaptor protein ClpS core domain-containing protein" evidence="1">
    <location>
        <begin position="22"/>
        <end position="141"/>
    </location>
</feature>
<feature type="signal peptide" evidence="1">
    <location>
        <begin position="1"/>
        <end position="21"/>
    </location>
</feature>
<protein>
    <recommendedName>
        <fullName evidence="4">Adaptor protein ClpS core domain-containing protein</fullName>
    </recommendedName>
</protein>
<accession>A0ABD3QF55</accession>